<dbReference type="InterPro" id="IPR051089">
    <property type="entry name" value="prtT"/>
</dbReference>
<evidence type="ECO:0000256" key="2">
    <source>
        <dbReference type="ARBA" id="ARBA00022723"/>
    </source>
</evidence>
<dbReference type="PROSITE" id="PS50048">
    <property type="entry name" value="ZN2_CY6_FUNGAL_2"/>
    <property type="match status" value="1"/>
</dbReference>
<accession>A0A4T0FU78</accession>
<evidence type="ECO:0000256" key="1">
    <source>
        <dbReference type="ARBA" id="ARBA00004123"/>
    </source>
</evidence>
<feature type="region of interest" description="Disordered" evidence="7">
    <location>
        <begin position="126"/>
        <end position="158"/>
    </location>
</feature>
<feature type="compositionally biased region" description="Basic and acidic residues" evidence="7">
    <location>
        <begin position="18"/>
        <end position="34"/>
    </location>
</feature>
<feature type="region of interest" description="Disordered" evidence="7">
    <location>
        <begin position="952"/>
        <end position="1014"/>
    </location>
</feature>
<dbReference type="GO" id="GO:0006351">
    <property type="term" value="P:DNA-templated transcription"/>
    <property type="evidence" value="ECO:0007669"/>
    <property type="project" value="InterPro"/>
</dbReference>
<dbReference type="SMART" id="SM00066">
    <property type="entry name" value="GAL4"/>
    <property type="match status" value="1"/>
</dbReference>
<gene>
    <name evidence="9" type="ORF">E3P99_00963</name>
</gene>
<comment type="caution">
    <text evidence="9">The sequence shown here is derived from an EMBL/GenBank/DDBJ whole genome shotgun (WGS) entry which is preliminary data.</text>
</comment>
<dbReference type="PANTHER" id="PTHR31845:SF19">
    <property type="entry name" value="TRANSCRIPTION FACTOR DOMAIN-CONTAINING PROTEIN"/>
    <property type="match status" value="1"/>
</dbReference>
<feature type="region of interest" description="Disordered" evidence="7">
    <location>
        <begin position="91"/>
        <end position="114"/>
    </location>
</feature>
<dbReference type="InterPro" id="IPR001138">
    <property type="entry name" value="Zn2Cys6_DnaBD"/>
</dbReference>
<feature type="region of interest" description="Disordered" evidence="7">
    <location>
        <begin position="1"/>
        <end position="55"/>
    </location>
</feature>
<evidence type="ECO:0000256" key="6">
    <source>
        <dbReference type="ARBA" id="ARBA00023242"/>
    </source>
</evidence>
<name>A0A4T0FU78_9BASI</name>
<dbReference type="InterPro" id="IPR007219">
    <property type="entry name" value="XnlR_reg_dom"/>
</dbReference>
<dbReference type="AlphaFoldDB" id="A0A4T0FU78"/>
<evidence type="ECO:0000313" key="10">
    <source>
        <dbReference type="Proteomes" id="UP000310189"/>
    </source>
</evidence>
<dbReference type="GO" id="GO:0008270">
    <property type="term" value="F:zinc ion binding"/>
    <property type="evidence" value="ECO:0007669"/>
    <property type="project" value="InterPro"/>
</dbReference>
<dbReference type="PANTHER" id="PTHR31845">
    <property type="entry name" value="FINGER DOMAIN PROTEIN, PUTATIVE-RELATED"/>
    <property type="match status" value="1"/>
</dbReference>
<reference evidence="9 10" key="1">
    <citation type="submission" date="2019-03" db="EMBL/GenBank/DDBJ databases">
        <title>Sequencing 23 genomes of Wallemia ichthyophaga.</title>
        <authorList>
            <person name="Gostincar C."/>
        </authorList>
    </citation>
    <scope>NUCLEOTIDE SEQUENCE [LARGE SCALE GENOMIC DNA]</scope>
    <source>
        <strain evidence="9 10">EXF-5753</strain>
    </source>
</reference>
<dbReference type="Proteomes" id="UP000310189">
    <property type="component" value="Unassembled WGS sequence"/>
</dbReference>
<evidence type="ECO:0000313" key="9">
    <source>
        <dbReference type="EMBL" id="TIA91635.1"/>
    </source>
</evidence>
<dbReference type="GO" id="GO:0005634">
    <property type="term" value="C:nucleus"/>
    <property type="evidence" value="ECO:0007669"/>
    <property type="project" value="UniProtKB-SubCell"/>
</dbReference>
<dbReference type="GO" id="GO:0000976">
    <property type="term" value="F:transcription cis-regulatory region binding"/>
    <property type="evidence" value="ECO:0007669"/>
    <property type="project" value="TreeGrafter"/>
</dbReference>
<sequence length="1014" mass="112027">MDSYSHQYAAEYPSQSPEDSRKRSWESPDSDSKRPKTQQPQRRLNKDGSEKPKLSRGSRACLVCRKVKMRCIGAGPGVKCKRCQNGGHDCVFEESNRGRRSTKKPDQLNQSLTSLSDTLSGVLKTLSAAPGTPQTPHSENSEASTSKAPIPSGRPALNAPTVASLETLINGSRQQQLEAAAWLMQFQESLLTYNNQILEQNSRMVSAHPPNGHPLPPPNLATKNVTPLDQLVNAFQASSPRQAGSFDKPPAHTTQHSIDKPFDKAVDKAPQRASSPKLHSLPDDTLNPLGLLAEASLNNRRYSARNSQRPDLQTILNSENTPSVNDKERNEHVERMIRERESEGIGVASDEYYKPGPMSMLPLRRIFIERQIKPEILTFCSDEDVGNLFEIFYRHMNIHTCVLDEGFHTPALVATRSPFLLTAVCAVASKYYTQKPELQGKINQVARKLAFDVPSQGFKSVEIVMAYLILVYWGVGPSRRFEEDKTWLLLGLALRVATDLNLHKKSTAQSMPGNDDMQKERELRCRERVWILCYITDRSLSSQMGKPPSTSHREDYIIRHVSEWARNETGNPEDYCVAAYCELQRIVSRCIDFLYSATTPSGLSGEVNYMLVTVMFESQLVGWFEGVLETSARISGTVEQHEYIVSASKFMFNYWSLAVFSFGLQSSLEGNSIDTPFFFAKCYHFAVELLNVTKTELAPKGWLKYSVDSHFVFITYAAVSLLKFMRPQFIPYHTSVGVDNGEIIGQVSEIASLLAAIAVDAKHTPALYAAFLQALIGPPTSEQDDGAFRDRNEIFGRLVGDDHDRKGKARAAEGVDGGAVYGSSAGVNGMDGEDANTTTTQLIDDGTGTGSMYMPPPTTRAPTNTTNTAHTQQPHMATSTSFNEYTNPHATFEGTNVDYMSMDLHSMHEQAQAMDALYQNGFWENVLLPGFGGPLDSISGGVMRSGFLTPKGVTPAQTPRNGSRPQTPGVGVAGMHPAPPHLAQPNQQQLQHNAAATQFARQRHPVTGLTPSKY</sequence>
<keyword evidence="10" id="KW-1185">Reference proteome</keyword>
<dbReference type="PROSITE" id="PS00463">
    <property type="entry name" value="ZN2_CY6_FUNGAL_1"/>
    <property type="match status" value="1"/>
</dbReference>
<evidence type="ECO:0000256" key="7">
    <source>
        <dbReference type="SAM" id="MobiDB-lite"/>
    </source>
</evidence>
<feature type="compositionally biased region" description="Polar residues" evidence="7">
    <location>
        <begin position="984"/>
        <end position="1000"/>
    </location>
</feature>
<organism evidence="9 10">
    <name type="scientific">Wallemia hederae</name>
    <dbReference type="NCBI Taxonomy" id="1540922"/>
    <lineage>
        <taxon>Eukaryota</taxon>
        <taxon>Fungi</taxon>
        <taxon>Dikarya</taxon>
        <taxon>Basidiomycota</taxon>
        <taxon>Wallemiomycotina</taxon>
        <taxon>Wallemiomycetes</taxon>
        <taxon>Wallemiales</taxon>
        <taxon>Wallemiaceae</taxon>
        <taxon>Wallemia</taxon>
    </lineage>
</organism>
<dbReference type="SMART" id="SM00906">
    <property type="entry name" value="Fungal_trans"/>
    <property type="match status" value="1"/>
</dbReference>
<dbReference type="CDD" id="cd00067">
    <property type="entry name" value="GAL4"/>
    <property type="match status" value="1"/>
</dbReference>
<feature type="compositionally biased region" description="Basic and acidic residues" evidence="7">
    <location>
        <begin position="44"/>
        <end position="53"/>
    </location>
</feature>
<dbReference type="EMBL" id="SPNW01000011">
    <property type="protein sequence ID" value="TIA91635.1"/>
    <property type="molecule type" value="Genomic_DNA"/>
</dbReference>
<dbReference type="CDD" id="cd12148">
    <property type="entry name" value="fungal_TF_MHR"/>
    <property type="match status" value="1"/>
</dbReference>
<evidence type="ECO:0000256" key="5">
    <source>
        <dbReference type="ARBA" id="ARBA00023163"/>
    </source>
</evidence>
<protein>
    <recommendedName>
        <fullName evidence="8">Zn(2)-C6 fungal-type domain-containing protein</fullName>
    </recommendedName>
</protein>
<dbReference type="InterPro" id="IPR036864">
    <property type="entry name" value="Zn2-C6_fun-type_DNA-bd_sf"/>
</dbReference>
<evidence type="ECO:0000256" key="3">
    <source>
        <dbReference type="ARBA" id="ARBA00023015"/>
    </source>
</evidence>
<feature type="compositionally biased region" description="Polar residues" evidence="7">
    <location>
        <begin position="132"/>
        <end position="147"/>
    </location>
</feature>
<dbReference type="Gene3D" id="4.10.240.10">
    <property type="entry name" value="Zn(2)-C6 fungal-type DNA-binding domain"/>
    <property type="match status" value="1"/>
</dbReference>
<keyword evidence="3" id="KW-0805">Transcription regulation</keyword>
<dbReference type="GO" id="GO:0000981">
    <property type="term" value="F:DNA-binding transcription factor activity, RNA polymerase II-specific"/>
    <property type="evidence" value="ECO:0007669"/>
    <property type="project" value="InterPro"/>
</dbReference>
<feature type="compositionally biased region" description="Polar residues" evidence="7">
    <location>
        <begin position="955"/>
        <end position="966"/>
    </location>
</feature>
<keyword evidence="5" id="KW-0804">Transcription</keyword>
<evidence type="ECO:0000259" key="8">
    <source>
        <dbReference type="PROSITE" id="PS50048"/>
    </source>
</evidence>
<dbReference type="OrthoDB" id="3429912at2759"/>
<keyword evidence="6" id="KW-0539">Nucleus</keyword>
<dbReference type="Pfam" id="PF04082">
    <property type="entry name" value="Fungal_trans"/>
    <property type="match status" value="1"/>
</dbReference>
<comment type="subcellular location">
    <subcellularLocation>
        <location evidence="1">Nucleus</location>
    </subcellularLocation>
</comment>
<keyword evidence="4" id="KW-0238">DNA-binding</keyword>
<evidence type="ECO:0000256" key="4">
    <source>
        <dbReference type="ARBA" id="ARBA00023125"/>
    </source>
</evidence>
<proteinExistence type="predicted"/>
<feature type="domain" description="Zn(2)-C6 fungal-type" evidence="8">
    <location>
        <begin position="60"/>
        <end position="92"/>
    </location>
</feature>
<feature type="region of interest" description="Disordered" evidence="7">
    <location>
        <begin position="239"/>
        <end position="287"/>
    </location>
</feature>
<feature type="compositionally biased region" description="Basic and acidic residues" evidence="7">
    <location>
        <begin position="257"/>
        <end position="270"/>
    </location>
</feature>
<keyword evidence="2" id="KW-0479">Metal-binding</keyword>
<dbReference type="SUPFAM" id="SSF57701">
    <property type="entry name" value="Zn2/Cys6 DNA-binding domain"/>
    <property type="match status" value="1"/>
</dbReference>